<sequence>MEQQPLNSQPQQGDLNWRLSAHPITLLTFLGFRLGALLMYLFGVLFINNFILVFILTLLLLSADFYYLKNIAGRRLVGLRWWNEVNTTTGDSHWVFESADPNTRTIAATDKRFFWLSLYVAPALWIGLGILAIVRLNSVIWLSLIGTYTFSTQTQIRIRGGWKGADLFRVAIALVLTITNTTAFSRCDRFSQASTYANIIRVNVYWLFTPYGEDNHERLLNLPVVLSLTESPITFKPPVFCADEI</sequence>
<evidence type="ECO:0000256" key="5">
    <source>
        <dbReference type="ARBA" id="ARBA00022692"/>
    </source>
</evidence>
<dbReference type="EMBL" id="BN001302">
    <property type="protein sequence ID" value="CBF75851.1"/>
    <property type="molecule type" value="Genomic_DNA"/>
</dbReference>
<dbReference type="AlphaFoldDB" id="C8V4F3"/>
<comment type="subcellular location">
    <subcellularLocation>
        <location evidence="2 9">Golgi apparatus membrane</location>
        <topology evidence="2 9">Multi-pass membrane protein</topology>
    </subcellularLocation>
</comment>
<keyword evidence="8 9" id="KW-0472">Membrane</keyword>
<evidence type="ECO:0000256" key="9">
    <source>
        <dbReference type="RuleBase" id="RU361206"/>
    </source>
</evidence>
<accession>C8V4F3</accession>
<dbReference type="FunCoup" id="C8V4F3">
    <property type="interactions" value="375"/>
</dbReference>
<dbReference type="OrthoDB" id="2151161at2759"/>
<proteinExistence type="inferred from homology"/>
<dbReference type="GO" id="GO:0000139">
    <property type="term" value="C:Golgi membrane"/>
    <property type="evidence" value="ECO:0000318"/>
    <property type="project" value="GO_Central"/>
</dbReference>
<reference evidence="11" key="2">
    <citation type="journal article" date="2009" name="Fungal Genet. Biol.">
        <title>The 2008 update of the Aspergillus nidulans genome annotation: a community effort.</title>
        <authorList>
            <person name="Wortman J.R."/>
            <person name="Gilsenan J.M."/>
            <person name="Joardar V."/>
            <person name="Deegan J."/>
            <person name="Clutterbuck J."/>
            <person name="Andersen M.R."/>
            <person name="Archer D."/>
            <person name="Bencina M."/>
            <person name="Braus G."/>
            <person name="Coutinho P."/>
            <person name="von Dohren H."/>
            <person name="Doonan J."/>
            <person name="Driessen A.J."/>
            <person name="Durek P."/>
            <person name="Espeso E."/>
            <person name="Fekete E."/>
            <person name="Flipphi M."/>
            <person name="Estrada C.G."/>
            <person name="Geysens S."/>
            <person name="Goldman G."/>
            <person name="de Groot P.W."/>
            <person name="Hansen K."/>
            <person name="Harris S.D."/>
            <person name="Heinekamp T."/>
            <person name="Helmstaedt K."/>
            <person name="Henrissat B."/>
            <person name="Hofmann G."/>
            <person name="Homan T."/>
            <person name="Horio T."/>
            <person name="Horiuchi H."/>
            <person name="James S."/>
            <person name="Jones M."/>
            <person name="Karaffa L."/>
            <person name="Karanyi Z."/>
            <person name="Kato M."/>
            <person name="Keller N."/>
            <person name="Kelly D.E."/>
            <person name="Kiel J.A."/>
            <person name="Kim J.M."/>
            <person name="van der Klei I.J."/>
            <person name="Klis F.M."/>
            <person name="Kovalchuk A."/>
            <person name="Krasevec N."/>
            <person name="Kubicek C.P."/>
            <person name="Liu B."/>
            <person name="Maccabe A."/>
            <person name="Meyer V."/>
            <person name="Mirabito P."/>
            <person name="Miskei M."/>
            <person name="Mos M."/>
            <person name="Mullins J."/>
            <person name="Nelson D.R."/>
            <person name="Nielsen J."/>
            <person name="Oakley B.R."/>
            <person name="Osmani S.A."/>
            <person name="Pakula T."/>
            <person name="Paszewski A."/>
            <person name="Paulsen I."/>
            <person name="Pilsyk S."/>
            <person name="Pocsi I."/>
            <person name="Punt P.J."/>
            <person name="Ram A.F."/>
            <person name="Ren Q."/>
            <person name="Robellet X."/>
            <person name="Robson G."/>
            <person name="Seiboth B."/>
            <person name="van Solingen P."/>
            <person name="Specht T."/>
            <person name="Sun J."/>
            <person name="Taheri-Talesh N."/>
            <person name="Takeshita N."/>
            <person name="Ussery D."/>
            <person name="vanKuyk P.A."/>
            <person name="Visser H."/>
            <person name="van de Vondervoort P.J."/>
            <person name="de Vries R.P."/>
            <person name="Walton J."/>
            <person name="Xiang X."/>
            <person name="Xiong Y."/>
            <person name="Zeng A.P."/>
            <person name="Brandt B.W."/>
            <person name="Cornell M.J."/>
            <person name="van den Hondel C.A."/>
            <person name="Visser J."/>
            <person name="Oliver S.G."/>
            <person name="Turner G."/>
        </authorList>
    </citation>
    <scope>GENOME REANNOTATION</scope>
    <source>
        <strain evidence="11">FGSC A4 / ATCC 38163 / CBS 112.46 / NRRL 194 / M139</strain>
    </source>
</reference>
<dbReference type="OMA" id="FEWMIVA"/>
<evidence type="ECO:0000256" key="4">
    <source>
        <dbReference type="ARBA" id="ARBA00013603"/>
    </source>
</evidence>
<keyword evidence="7 9" id="KW-0333">Golgi apparatus</keyword>
<evidence type="ECO:0000313" key="11">
    <source>
        <dbReference type="Proteomes" id="UP000000560"/>
    </source>
</evidence>
<reference evidence="11" key="1">
    <citation type="journal article" date="2005" name="Nature">
        <title>Sequencing of Aspergillus nidulans and comparative analysis with A. fumigatus and A. oryzae.</title>
        <authorList>
            <person name="Galagan J.E."/>
            <person name="Calvo S.E."/>
            <person name="Cuomo C."/>
            <person name="Ma L.J."/>
            <person name="Wortman J.R."/>
            <person name="Batzoglou S."/>
            <person name="Lee S.I."/>
            <person name="Basturkmen M."/>
            <person name="Spevak C.C."/>
            <person name="Clutterbuck J."/>
            <person name="Kapitonov V."/>
            <person name="Jurka J."/>
            <person name="Scazzocchio C."/>
            <person name="Farman M."/>
            <person name="Butler J."/>
            <person name="Purcell S."/>
            <person name="Harris S."/>
            <person name="Braus G.H."/>
            <person name="Draht O."/>
            <person name="Busch S."/>
            <person name="D'Enfert C."/>
            <person name="Bouchier C."/>
            <person name="Goldman G.H."/>
            <person name="Bell-Pedersen D."/>
            <person name="Griffiths-Jones S."/>
            <person name="Doonan J.H."/>
            <person name="Yu J."/>
            <person name="Vienken K."/>
            <person name="Pain A."/>
            <person name="Freitag M."/>
            <person name="Selker E.U."/>
            <person name="Archer D.B."/>
            <person name="Penalva M.A."/>
            <person name="Oakley B.R."/>
            <person name="Momany M."/>
            <person name="Tanaka T."/>
            <person name="Kumagai T."/>
            <person name="Asai K."/>
            <person name="Machida M."/>
            <person name="Nierman W.C."/>
            <person name="Denning D.W."/>
            <person name="Caddick M."/>
            <person name="Hynes M."/>
            <person name="Paoletti M."/>
            <person name="Fischer R."/>
            <person name="Miller B."/>
            <person name="Dyer P."/>
            <person name="Sachs M.S."/>
            <person name="Osmani S.A."/>
            <person name="Birren B.W."/>
        </authorList>
    </citation>
    <scope>NUCLEOTIDE SEQUENCE [LARGE SCALE GENOMIC DNA]</scope>
    <source>
        <strain evidence="11">FGSC A4 / ATCC 38163 / CBS 112.46 / NRRL 194 / M139</strain>
    </source>
</reference>
<comment type="similarity">
    <text evidence="3 9">Belongs to the TVP23 family.</text>
</comment>
<keyword evidence="11" id="KW-1185">Reference proteome</keyword>
<evidence type="ECO:0000256" key="2">
    <source>
        <dbReference type="ARBA" id="ARBA00004653"/>
    </source>
</evidence>
<evidence type="ECO:0000256" key="3">
    <source>
        <dbReference type="ARBA" id="ARBA00005467"/>
    </source>
</evidence>
<feature type="transmembrane region" description="Helical" evidence="9">
    <location>
        <begin position="113"/>
        <end position="134"/>
    </location>
</feature>
<dbReference type="InParanoid" id="C8V4F3"/>
<dbReference type="STRING" id="227321.C8V4F3"/>
<dbReference type="RefSeq" id="XP_050467528.1">
    <property type="nucleotide sequence ID" value="XM_050611503.1"/>
</dbReference>
<dbReference type="Proteomes" id="UP000000560">
    <property type="component" value="Chromosome II"/>
</dbReference>
<dbReference type="GeneID" id="2872999"/>
<evidence type="ECO:0000256" key="1">
    <source>
        <dbReference type="ARBA" id="ARBA00003246"/>
    </source>
</evidence>
<evidence type="ECO:0000256" key="8">
    <source>
        <dbReference type="ARBA" id="ARBA00023136"/>
    </source>
</evidence>
<name>C8V4F3_EMENI</name>
<dbReference type="eggNOG" id="KOG3195">
    <property type="taxonomic scope" value="Eukaryota"/>
</dbReference>
<evidence type="ECO:0000256" key="6">
    <source>
        <dbReference type="ARBA" id="ARBA00022989"/>
    </source>
</evidence>
<gene>
    <name evidence="10" type="ORF">ANIA_03576</name>
</gene>
<dbReference type="GO" id="GO:0016192">
    <property type="term" value="P:vesicle-mediated transport"/>
    <property type="evidence" value="ECO:0000318"/>
    <property type="project" value="GO_Central"/>
</dbReference>
<dbReference type="InterPro" id="IPR008564">
    <property type="entry name" value="TVP23-like"/>
</dbReference>
<dbReference type="KEGG" id="ani:ANIA_03576"/>
<dbReference type="PANTHER" id="PTHR13019:SF7">
    <property type="entry name" value="GOLGI APPARATUS MEMBRANE PROTEIN TVP23"/>
    <property type="match status" value="1"/>
</dbReference>
<feature type="transmembrane region" description="Helical" evidence="9">
    <location>
        <begin position="49"/>
        <end position="68"/>
    </location>
</feature>
<dbReference type="VEuPathDB" id="FungiDB:AN3576"/>
<dbReference type="PANTHER" id="PTHR13019">
    <property type="entry name" value="GOLGI APPARATUS MEMBRANE PROTEIN TVP23"/>
    <property type="match status" value="1"/>
</dbReference>
<dbReference type="HOGENOM" id="CLU_074845_1_1_1"/>
<keyword evidence="5 9" id="KW-0812">Transmembrane</keyword>
<dbReference type="GO" id="GO:0009306">
    <property type="term" value="P:protein secretion"/>
    <property type="evidence" value="ECO:0000318"/>
    <property type="project" value="GO_Central"/>
</dbReference>
<comment type="function">
    <text evidence="1 9">Golgi membrane protein involved in vesicular trafficking.</text>
</comment>
<evidence type="ECO:0000256" key="7">
    <source>
        <dbReference type="ARBA" id="ARBA00023034"/>
    </source>
</evidence>
<evidence type="ECO:0000313" key="10">
    <source>
        <dbReference type="EMBL" id="CBF75851.1"/>
    </source>
</evidence>
<protein>
    <recommendedName>
        <fullName evidence="4 9">Golgi apparatus membrane protein TVP23</fullName>
    </recommendedName>
</protein>
<dbReference type="Pfam" id="PF05832">
    <property type="entry name" value="DUF846"/>
    <property type="match status" value="1"/>
</dbReference>
<organism evidence="10 11">
    <name type="scientific">Emericella nidulans (strain FGSC A4 / ATCC 38163 / CBS 112.46 / NRRL 194 / M139)</name>
    <name type="common">Aspergillus nidulans</name>
    <dbReference type="NCBI Taxonomy" id="227321"/>
    <lineage>
        <taxon>Eukaryota</taxon>
        <taxon>Fungi</taxon>
        <taxon>Dikarya</taxon>
        <taxon>Ascomycota</taxon>
        <taxon>Pezizomycotina</taxon>
        <taxon>Eurotiomycetes</taxon>
        <taxon>Eurotiomycetidae</taxon>
        <taxon>Eurotiales</taxon>
        <taxon>Aspergillaceae</taxon>
        <taxon>Aspergillus</taxon>
        <taxon>Aspergillus subgen. Nidulantes</taxon>
    </lineage>
</organism>
<keyword evidence="6 9" id="KW-1133">Transmembrane helix</keyword>